<dbReference type="PROSITE" id="PS51007">
    <property type="entry name" value="CYTC"/>
    <property type="match status" value="1"/>
</dbReference>
<evidence type="ECO:0000313" key="8">
    <source>
        <dbReference type="EMBL" id="RXK09382.1"/>
    </source>
</evidence>
<dbReference type="Pfam" id="PF13442">
    <property type="entry name" value="Cytochrome_CBB3"/>
    <property type="match status" value="1"/>
</dbReference>
<evidence type="ECO:0000259" key="6">
    <source>
        <dbReference type="PROSITE" id="PS51007"/>
    </source>
</evidence>
<dbReference type="GO" id="GO:0020037">
    <property type="term" value="F:heme binding"/>
    <property type="evidence" value="ECO:0007669"/>
    <property type="project" value="InterPro"/>
</dbReference>
<proteinExistence type="predicted"/>
<evidence type="ECO:0000256" key="5">
    <source>
        <dbReference type="SAM" id="SignalP"/>
    </source>
</evidence>
<reference evidence="7 9" key="2">
    <citation type="submission" date="2018-07" db="EMBL/GenBank/DDBJ databases">
        <title>Complete genome of the Arcobacter bivalviorum type strain LMG 26154.</title>
        <authorList>
            <person name="Miller W.G."/>
            <person name="Yee E."/>
            <person name="Bono J.L."/>
        </authorList>
    </citation>
    <scope>NUCLEOTIDE SEQUENCE [LARGE SCALE GENOMIC DNA]</scope>
    <source>
        <strain evidence="7 9">LMG 26154</strain>
    </source>
</reference>
<feature type="domain" description="Cytochrome c" evidence="6">
    <location>
        <begin position="34"/>
        <end position="111"/>
    </location>
</feature>
<evidence type="ECO:0000256" key="4">
    <source>
        <dbReference type="PROSITE-ProRule" id="PRU00433"/>
    </source>
</evidence>
<evidence type="ECO:0000313" key="10">
    <source>
        <dbReference type="Proteomes" id="UP000289193"/>
    </source>
</evidence>
<dbReference type="SUPFAM" id="SSF46626">
    <property type="entry name" value="Cytochrome c"/>
    <property type="match status" value="1"/>
</dbReference>
<dbReference type="InterPro" id="IPR036909">
    <property type="entry name" value="Cyt_c-like_dom_sf"/>
</dbReference>
<name>A0AAX2A716_9BACT</name>
<dbReference type="AlphaFoldDB" id="A0AAX2A716"/>
<dbReference type="Gene3D" id="2.140.10.20">
    <property type="entry name" value="C-terminal (heme d1) domain of cytochrome cd1-nitrite reductase"/>
    <property type="match status" value="1"/>
</dbReference>
<dbReference type="Proteomes" id="UP000289193">
    <property type="component" value="Unassembled WGS sequence"/>
</dbReference>
<dbReference type="GO" id="GO:0009055">
    <property type="term" value="F:electron transfer activity"/>
    <property type="evidence" value="ECO:0007669"/>
    <property type="project" value="InterPro"/>
</dbReference>
<reference evidence="8 10" key="1">
    <citation type="submission" date="2017-10" db="EMBL/GenBank/DDBJ databases">
        <title>Genomics of the genus Arcobacter.</title>
        <authorList>
            <person name="Perez-Cataluna A."/>
            <person name="Figueras M.J."/>
        </authorList>
    </citation>
    <scope>NUCLEOTIDE SEQUENCE [LARGE SCALE GENOMIC DNA]</scope>
    <source>
        <strain evidence="8 10">CECT 7835</strain>
    </source>
</reference>
<dbReference type="Gene3D" id="1.10.760.10">
    <property type="entry name" value="Cytochrome c-like domain"/>
    <property type="match status" value="1"/>
</dbReference>
<dbReference type="GO" id="GO:0046872">
    <property type="term" value="F:metal ion binding"/>
    <property type="evidence" value="ECO:0007669"/>
    <property type="project" value="UniProtKB-KW"/>
</dbReference>
<dbReference type="InterPro" id="IPR011048">
    <property type="entry name" value="Haem_d1_sf"/>
</dbReference>
<dbReference type="PANTHER" id="PTHR47197:SF3">
    <property type="entry name" value="DIHYDRO-HEME D1 DEHYDROGENASE"/>
    <property type="match status" value="1"/>
</dbReference>
<feature type="chain" id="PRO_5044718438" evidence="5">
    <location>
        <begin position="21"/>
        <end position="529"/>
    </location>
</feature>
<keyword evidence="1 4" id="KW-0349">Heme</keyword>
<evidence type="ECO:0000256" key="2">
    <source>
        <dbReference type="ARBA" id="ARBA00022723"/>
    </source>
</evidence>
<keyword evidence="2 4" id="KW-0479">Metal-binding</keyword>
<protein>
    <submittedName>
        <fullName evidence="8">Cytochrome C</fullName>
    </submittedName>
    <submittedName>
        <fullName evidence="7">Cytochrome d1 heme domain protein, putative NirN</fullName>
    </submittedName>
</protein>
<dbReference type="EMBL" id="CP031217">
    <property type="protein sequence ID" value="AXH11431.1"/>
    <property type="molecule type" value="Genomic_DNA"/>
</dbReference>
<dbReference type="InterPro" id="IPR051200">
    <property type="entry name" value="Host-pathogen_enzymatic-act"/>
</dbReference>
<evidence type="ECO:0000256" key="1">
    <source>
        <dbReference type="ARBA" id="ARBA00022617"/>
    </source>
</evidence>
<organism evidence="8 10">
    <name type="scientific">Halarcobacter bivalviorum</name>
    <dbReference type="NCBI Taxonomy" id="663364"/>
    <lineage>
        <taxon>Bacteria</taxon>
        <taxon>Pseudomonadati</taxon>
        <taxon>Campylobacterota</taxon>
        <taxon>Epsilonproteobacteria</taxon>
        <taxon>Campylobacterales</taxon>
        <taxon>Arcobacteraceae</taxon>
        <taxon>Halarcobacter</taxon>
    </lineage>
</organism>
<dbReference type="Proteomes" id="UP000253850">
    <property type="component" value="Chromosome"/>
</dbReference>
<sequence length="529" mass="61765">MKSTRKVFFLLTIFLSNVFASDNAALVHTLEALPKKEVGKELYNKYCATCHHKKRIGLDGPPLLPKFLRKFTEKELSSKIKDGFPQTLMPKYDFLNPYELLSIARYIKSPIKEKIQWSKEDIYNSITSFDDPLNPLKIKDIEQVLPVVERDGSKVWVMEDTRVLSKFPLANVHGGIKYSSDAKNIYVPTRDGWVQNYSLKTGQRFNKVRACINLRNISLSNDGKNLFATCLLPEQVVIIDTKSMIPLEVKKLEGKVSALYELYSQDKAIFTFRNKPLLATLDTNSFKINYTNIDDPIEDFFIDPFEDYLIGTARKGKLLRVFDLKTLKMVFEYKMEGMPHLFSATYWYKNGNFYFATPHIKKPYVTIWKMYDWQFIKQVNIKGDGFFVKTHPNTPYLWTDNGSDKLVLIDKEDYSLKTLTPRKNKQYIHTEYSGDGKYTYLSIYEKDGEIIVLDTNSFKQLASYKANIPVGKYNYINKSRKFYPRLFGWDIFKQKCKNTLPCENLKLNTYEKRSLEAFLQSIKRKSIYK</sequence>
<keyword evidence="10" id="KW-1185">Reference proteome</keyword>
<feature type="signal peptide" evidence="5">
    <location>
        <begin position="1"/>
        <end position="20"/>
    </location>
</feature>
<dbReference type="EMBL" id="PDKM01000006">
    <property type="protein sequence ID" value="RXK09382.1"/>
    <property type="molecule type" value="Genomic_DNA"/>
</dbReference>
<dbReference type="Pfam" id="PF02239">
    <property type="entry name" value="Cytochrom_D1"/>
    <property type="match status" value="1"/>
</dbReference>
<evidence type="ECO:0000313" key="7">
    <source>
        <dbReference type="EMBL" id="AXH11431.1"/>
    </source>
</evidence>
<evidence type="ECO:0000313" key="9">
    <source>
        <dbReference type="Proteomes" id="UP000253850"/>
    </source>
</evidence>
<dbReference type="SUPFAM" id="SSF51004">
    <property type="entry name" value="C-terminal (heme d1) domain of cytochrome cd1-nitrite reductase"/>
    <property type="match status" value="1"/>
</dbReference>
<dbReference type="PANTHER" id="PTHR47197">
    <property type="entry name" value="PROTEIN NIRF"/>
    <property type="match status" value="1"/>
</dbReference>
<dbReference type="KEGG" id="hbv:ABIV_0410"/>
<gene>
    <name evidence="7" type="ORF">ABIV_0410</name>
    <name evidence="8" type="ORF">CRV05_10670</name>
</gene>
<dbReference type="InterPro" id="IPR003143">
    <property type="entry name" value="Cyt_cd1_C_sf"/>
</dbReference>
<evidence type="ECO:0000256" key="3">
    <source>
        <dbReference type="ARBA" id="ARBA00023004"/>
    </source>
</evidence>
<accession>A0AAX2A716</accession>
<keyword evidence="3 4" id="KW-0408">Iron</keyword>
<dbReference type="InterPro" id="IPR009056">
    <property type="entry name" value="Cyt_c-like_dom"/>
</dbReference>
<keyword evidence="5" id="KW-0732">Signal</keyword>
<dbReference type="CDD" id="cd20784">
    <property type="entry name" value="8prop_hemeD1_cyt_cd1-like"/>
    <property type="match status" value="1"/>
</dbReference>